<keyword evidence="4" id="KW-1185">Reference proteome</keyword>
<dbReference type="Pfam" id="PF01370">
    <property type="entry name" value="Epimerase"/>
    <property type="match status" value="1"/>
</dbReference>
<comment type="similarity">
    <text evidence="1">Belongs to the NAD(P)-dependent epimerase/dehydratase family.</text>
</comment>
<dbReference type="STRING" id="1193518.BN13_1200005"/>
<evidence type="ECO:0000256" key="1">
    <source>
        <dbReference type="ARBA" id="ARBA00007637"/>
    </source>
</evidence>
<proteinExistence type="inferred from homology"/>
<name>A0A077M7G1_9MICO</name>
<dbReference type="SUPFAM" id="SSF51735">
    <property type="entry name" value="NAD(P)-binding Rossmann-fold domains"/>
    <property type="match status" value="1"/>
</dbReference>
<comment type="caution">
    <text evidence="3">The sequence shown here is derived from an EMBL/GenBank/DDBJ whole genome shotgun (WGS) entry which is preliminary data.</text>
</comment>
<dbReference type="Gene3D" id="3.40.50.720">
    <property type="entry name" value="NAD(P)-binding Rossmann-like Domain"/>
    <property type="match status" value="1"/>
</dbReference>
<dbReference type="PANTHER" id="PTHR43000">
    <property type="entry name" value="DTDP-D-GLUCOSE 4,6-DEHYDRATASE-RELATED"/>
    <property type="match status" value="1"/>
</dbReference>
<accession>A0A077M7G1</accession>
<evidence type="ECO:0000259" key="2">
    <source>
        <dbReference type="Pfam" id="PF01370"/>
    </source>
</evidence>
<feature type="domain" description="NAD-dependent epimerase/dehydratase" evidence="2">
    <location>
        <begin position="10"/>
        <end position="116"/>
    </location>
</feature>
<protein>
    <recommendedName>
        <fullName evidence="2">NAD-dependent epimerase/dehydratase domain-containing protein</fullName>
    </recommendedName>
</protein>
<evidence type="ECO:0000313" key="4">
    <source>
        <dbReference type="Proteomes" id="UP000035720"/>
    </source>
</evidence>
<sequence length="189" mass="20892">MNPALPKHEREWVRPMSPYGVSKLASEQYTLAYQQSYGMATLAFRFFNVFGPLQRAGHVYAAAIPIFIDALLRGAPLPINGDGTQSRDFTYVGSVCRVLVDAVERRVSHPEPVNLAFGTNTSVLTLVKQLSEVTGREAQLDFRPPRIGDVPHSQADGSVLRHLFPEVAPVEFEDGLRRTVAWFEGAALP</sequence>
<dbReference type="Gene3D" id="3.90.25.10">
    <property type="entry name" value="UDP-galactose 4-epimerase, domain 1"/>
    <property type="match status" value="1"/>
</dbReference>
<dbReference type="InterPro" id="IPR001509">
    <property type="entry name" value="Epimerase_deHydtase"/>
</dbReference>
<reference evidence="3 4" key="1">
    <citation type="journal article" date="2013" name="ISME J.">
        <title>A metabolic model for members of the genus Tetrasphaera involved in enhanced biological phosphorus removal.</title>
        <authorList>
            <person name="Kristiansen R."/>
            <person name="Nguyen H.T.T."/>
            <person name="Saunders A.M."/>
            <person name="Nielsen J.L."/>
            <person name="Wimmer R."/>
            <person name="Le V.Q."/>
            <person name="McIlroy S.J."/>
            <person name="Petrovski S."/>
            <person name="Seviour R.J."/>
            <person name="Calteau A."/>
            <person name="Nielsen K.L."/>
            <person name="Nielsen P.H."/>
        </authorList>
    </citation>
    <scope>NUCLEOTIDE SEQUENCE [LARGE SCALE GENOMIC DNA]</scope>
    <source>
        <strain evidence="3 4">Ben 74</strain>
    </source>
</reference>
<gene>
    <name evidence="3" type="ORF">BN13_1200005</name>
</gene>
<dbReference type="AlphaFoldDB" id="A0A077M7G1"/>
<dbReference type="InterPro" id="IPR036291">
    <property type="entry name" value="NAD(P)-bd_dom_sf"/>
</dbReference>
<dbReference type="Proteomes" id="UP000035720">
    <property type="component" value="Unassembled WGS sequence"/>
</dbReference>
<evidence type="ECO:0000313" key="3">
    <source>
        <dbReference type="EMBL" id="CCI51740.1"/>
    </source>
</evidence>
<dbReference type="EMBL" id="CAJC01000025">
    <property type="protein sequence ID" value="CCI51740.1"/>
    <property type="molecule type" value="Genomic_DNA"/>
</dbReference>
<organism evidence="3 4">
    <name type="scientific">Nostocoides jenkinsii Ben 74</name>
    <dbReference type="NCBI Taxonomy" id="1193518"/>
    <lineage>
        <taxon>Bacteria</taxon>
        <taxon>Bacillati</taxon>
        <taxon>Actinomycetota</taxon>
        <taxon>Actinomycetes</taxon>
        <taxon>Micrococcales</taxon>
        <taxon>Intrasporangiaceae</taxon>
        <taxon>Nostocoides</taxon>
    </lineage>
</organism>